<protein>
    <recommendedName>
        <fullName evidence="4">Selenoprotein O</fullName>
    </recommendedName>
</protein>
<evidence type="ECO:0000313" key="2">
    <source>
        <dbReference type="EMBL" id="VEU38178.1"/>
    </source>
</evidence>
<accession>A0A448Z838</accession>
<evidence type="ECO:0000313" key="3">
    <source>
        <dbReference type="Proteomes" id="UP000291116"/>
    </source>
</evidence>
<dbReference type="OrthoDB" id="202710at2759"/>
<feature type="signal peptide" evidence="1">
    <location>
        <begin position="1"/>
        <end position="24"/>
    </location>
</feature>
<sequence>MTTSLVASVTAVGILSCLSPLCQCFTNDMPLRASVGSVIERDRRHGMREHFLLALSAHDEAFQDWSSDSRIDVRNLLTQRAIQSFMFLCEECRDPHSGKWIEDFLKTQNLLNYHGTGASFMADVPWDGPLLELMDQPEDVMIVSAKRRGRGHGGWSKNNPYLQDRYVEFKITIDPASLTDRILAVREQLAAEWVNDLEILGRANQQILDSYFQLAKDERNQDPAMSPAVAFERTAVDALNSHTSFGASGSPFRMGSFDLLYNLCTQASIHRLLRSLGDKGDDANLELLRDFYVDRLEDFFDGDLPFGKADDFIEELLLLSPSIIHRDNGNVALTDPFGISEQIIEFRNDIFSEWIEAMKLVPTAHQDGVRKRLLNKRMEAWNEYTRKSKGSGNTGAGFQ</sequence>
<dbReference type="Proteomes" id="UP000291116">
    <property type="component" value="Unassembled WGS sequence"/>
</dbReference>
<gene>
    <name evidence="2" type="ORF">PSNMU_V1.4_AUG-EV-PASAV3_0049950</name>
</gene>
<dbReference type="EMBL" id="CAACVS010000158">
    <property type="protein sequence ID" value="VEU38178.1"/>
    <property type="molecule type" value="Genomic_DNA"/>
</dbReference>
<dbReference type="AlphaFoldDB" id="A0A448Z838"/>
<keyword evidence="3" id="KW-1185">Reference proteome</keyword>
<proteinExistence type="predicted"/>
<reference evidence="2 3" key="1">
    <citation type="submission" date="2019-01" db="EMBL/GenBank/DDBJ databases">
        <authorList>
            <person name="Ferrante I. M."/>
        </authorList>
    </citation>
    <scope>NUCLEOTIDE SEQUENCE [LARGE SCALE GENOMIC DNA]</scope>
    <source>
        <strain evidence="2 3">B856</strain>
    </source>
</reference>
<name>A0A448Z838_9STRA</name>
<keyword evidence="1" id="KW-0732">Signal</keyword>
<evidence type="ECO:0008006" key="4">
    <source>
        <dbReference type="Google" id="ProtNLM"/>
    </source>
</evidence>
<organism evidence="2 3">
    <name type="scientific">Pseudo-nitzschia multistriata</name>
    <dbReference type="NCBI Taxonomy" id="183589"/>
    <lineage>
        <taxon>Eukaryota</taxon>
        <taxon>Sar</taxon>
        <taxon>Stramenopiles</taxon>
        <taxon>Ochrophyta</taxon>
        <taxon>Bacillariophyta</taxon>
        <taxon>Bacillariophyceae</taxon>
        <taxon>Bacillariophycidae</taxon>
        <taxon>Bacillariales</taxon>
        <taxon>Bacillariaceae</taxon>
        <taxon>Pseudo-nitzschia</taxon>
    </lineage>
</organism>
<feature type="chain" id="PRO_5019094541" description="Selenoprotein O" evidence="1">
    <location>
        <begin position="25"/>
        <end position="399"/>
    </location>
</feature>
<evidence type="ECO:0000256" key="1">
    <source>
        <dbReference type="SAM" id="SignalP"/>
    </source>
</evidence>